<evidence type="ECO:0000256" key="1">
    <source>
        <dbReference type="SAM" id="MobiDB-lite"/>
    </source>
</evidence>
<comment type="caution">
    <text evidence="2">The sequence shown here is derived from an EMBL/GenBank/DDBJ whole genome shotgun (WGS) entry which is preliminary data.</text>
</comment>
<keyword evidence="3" id="KW-1185">Reference proteome</keyword>
<reference evidence="2 3" key="1">
    <citation type="journal article" date="2019" name="Int. J. Syst. Evol. Microbiol.">
        <title>The Global Catalogue of Microorganisms (GCM) 10K type strain sequencing project: providing services to taxonomists for standard genome sequencing and annotation.</title>
        <authorList>
            <consortium name="The Broad Institute Genomics Platform"/>
            <consortium name="The Broad Institute Genome Sequencing Center for Infectious Disease"/>
            <person name="Wu L."/>
            <person name="Ma J."/>
        </authorList>
    </citation>
    <scope>NUCLEOTIDE SEQUENCE [LARGE SCALE GENOMIC DNA]</scope>
    <source>
        <strain evidence="2 3">JCM 15478</strain>
    </source>
</reference>
<organism evidence="2 3">
    <name type="scientific">Streptomyces albiaxialis</name>
    <dbReference type="NCBI Taxonomy" id="329523"/>
    <lineage>
        <taxon>Bacteria</taxon>
        <taxon>Bacillati</taxon>
        <taxon>Actinomycetota</taxon>
        <taxon>Actinomycetes</taxon>
        <taxon>Kitasatosporales</taxon>
        <taxon>Streptomycetaceae</taxon>
        <taxon>Streptomyces</taxon>
    </lineage>
</organism>
<protein>
    <recommendedName>
        <fullName evidence="4">CdiI immunity protein domain-containing protein</fullName>
    </recommendedName>
</protein>
<dbReference type="EMBL" id="BAAAPE010000013">
    <property type="protein sequence ID" value="GAA2086334.1"/>
    <property type="molecule type" value="Genomic_DNA"/>
</dbReference>
<sequence length="135" mass="14773">MAQEPTLHGDFDLARRFQHFASYAEGELFLEILEHYYDEEARERSEEGMRRTIAMGADRAVAALDVLCRDNPDATAAGARDLFRGIARSADYLGLGKGTGESNCPLGRRDGSSGTGTWKSCSVTFPAPPPPRRHG</sequence>
<name>A0ABN2W963_9ACTN</name>
<feature type="region of interest" description="Disordered" evidence="1">
    <location>
        <begin position="96"/>
        <end position="135"/>
    </location>
</feature>
<dbReference type="RefSeq" id="WP_344531404.1">
    <property type="nucleotide sequence ID" value="NZ_BAAAPE010000013.1"/>
</dbReference>
<evidence type="ECO:0008006" key="4">
    <source>
        <dbReference type="Google" id="ProtNLM"/>
    </source>
</evidence>
<dbReference type="Proteomes" id="UP001500016">
    <property type="component" value="Unassembled WGS sequence"/>
</dbReference>
<evidence type="ECO:0000313" key="3">
    <source>
        <dbReference type="Proteomes" id="UP001500016"/>
    </source>
</evidence>
<accession>A0ABN2W963</accession>
<proteinExistence type="predicted"/>
<feature type="compositionally biased region" description="Pro residues" evidence="1">
    <location>
        <begin position="126"/>
        <end position="135"/>
    </location>
</feature>
<evidence type="ECO:0000313" key="2">
    <source>
        <dbReference type="EMBL" id="GAA2086334.1"/>
    </source>
</evidence>
<gene>
    <name evidence="2" type="ORF">GCM10009801_48710</name>
</gene>